<evidence type="ECO:0000256" key="2">
    <source>
        <dbReference type="ARBA" id="ARBA00022801"/>
    </source>
</evidence>
<dbReference type="Proteomes" id="UP000243591">
    <property type="component" value="Chromosome"/>
</dbReference>
<feature type="domain" description="HNH nuclease" evidence="5">
    <location>
        <begin position="55"/>
        <end position="111"/>
    </location>
</feature>
<protein>
    <recommendedName>
        <fullName evidence="4">Putative HNH nuclease YajD</fullName>
    </recommendedName>
</protein>
<dbReference type="KEGG" id="bths:CNY62_00950"/>
<keyword evidence="6" id="KW-0255">Endonuclease</keyword>
<dbReference type="EMBL" id="CP023483">
    <property type="protein sequence ID" value="ATF25059.1"/>
    <property type="molecule type" value="Genomic_DNA"/>
</dbReference>
<keyword evidence="7" id="KW-1185">Reference proteome</keyword>
<sequence length="123" mass="14831">MVMFMINRITIEHNKVVKEKTNEQKRSEYYKSYNKYRNETASEYVKFYKSQKWVNMRAFVMAQNNWICQHCLLNEHVVHADVVDHIVPSRVDWSKRLELTNLQSLCDSCHKVKTLEDKKKYGL</sequence>
<evidence type="ECO:0000313" key="7">
    <source>
        <dbReference type="Proteomes" id="UP000243591"/>
    </source>
</evidence>
<name>A0A291BV53_BROTH</name>
<dbReference type="InterPro" id="IPR002711">
    <property type="entry name" value="HNH"/>
</dbReference>
<evidence type="ECO:0000259" key="5">
    <source>
        <dbReference type="SMART" id="SM00507"/>
    </source>
</evidence>
<proteinExistence type="inferred from homology"/>
<evidence type="ECO:0000256" key="1">
    <source>
        <dbReference type="ARBA" id="ARBA00022722"/>
    </source>
</evidence>
<dbReference type="GO" id="GO:0008270">
    <property type="term" value="F:zinc ion binding"/>
    <property type="evidence" value="ECO:0007669"/>
    <property type="project" value="InterPro"/>
</dbReference>
<dbReference type="PANTHER" id="PTHR41286:SF1">
    <property type="entry name" value="HNH NUCLEASE YAJD-RELATED"/>
    <property type="match status" value="1"/>
</dbReference>
<evidence type="ECO:0000313" key="6">
    <source>
        <dbReference type="EMBL" id="ATF25059.1"/>
    </source>
</evidence>
<dbReference type="GO" id="GO:0003676">
    <property type="term" value="F:nucleic acid binding"/>
    <property type="evidence" value="ECO:0007669"/>
    <property type="project" value="InterPro"/>
</dbReference>
<dbReference type="Gene3D" id="1.10.30.50">
    <property type="match status" value="1"/>
</dbReference>
<dbReference type="Pfam" id="PF01844">
    <property type="entry name" value="HNH"/>
    <property type="match status" value="1"/>
</dbReference>
<accession>A0A291BV53</accession>
<comment type="similarity">
    <text evidence="3">Belongs to the HNH nuclease family.</text>
</comment>
<dbReference type="GO" id="GO:0005829">
    <property type="term" value="C:cytosol"/>
    <property type="evidence" value="ECO:0007669"/>
    <property type="project" value="TreeGrafter"/>
</dbReference>
<dbReference type="AlphaFoldDB" id="A0A291BV53"/>
<dbReference type="GO" id="GO:0004519">
    <property type="term" value="F:endonuclease activity"/>
    <property type="evidence" value="ECO:0007669"/>
    <property type="project" value="UniProtKB-KW"/>
</dbReference>
<keyword evidence="1" id="KW-0540">Nuclease</keyword>
<evidence type="ECO:0000256" key="3">
    <source>
        <dbReference type="ARBA" id="ARBA00038412"/>
    </source>
</evidence>
<gene>
    <name evidence="6" type="ORF">CNY62_00950</name>
</gene>
<dbReference type="PANTHER" id="PTHR41286">
    <property type="entry name" value="HNH NUCLEASE YAJD-RELATED"/>
    <property type="match status" value="1"/>
</dbReference>
<dbReference type="RefSeq" id="WP_096699213.1">
    <property type="nucleotide sequence ID" value="NZ_CP023483.1"/>
</dbReference>
<dbReference type="OrthoDB" id="9811997at2"/>
<reference evidence="6 7" key="1">
    <citation type="submission" date="2017-09" db="EMBL/GenBank/DDBJ databases">
        <title>Complete Genome Sequences of Two Strains of the Meat Spoilage Bacterium Brochothrix thermosphacta Isolated from Ground Chicken.</title>
        <authorList>
            <person name="Paoli G.C."/>
            <person name="Wijey C."/>
            <person name="Chen C.-Y."/>
            <person name="Nguyen L."/>
            <person name="Yan X."/>
            <person name="Irwin P.L."/>
        </authorList>
    </citation>
    <scope>NUCLEOTIDE SEQUENCE [LARGE SCALE GENOMIC DNA]</scope>
    <source>
        <strain evidence="6 7">BI</strain>
    </source>
</reference>
<evidence type="ECO:0000256" key="4">
    <source>
        <dbReference type="ARBA" id="ARBA00040194"/>
    </source>
</evidence>
<dbReference type="CDD" id="cd00085">
    <property type="entry name" value="HNHc"/>
    <property type="match status" value="1"/>
</dbReference>
<dbReference type="SMART" id="SM00507">
    <property type="entry name" value="HNHc"/>
    <property type="match status" value="1"/>
</dbReference>
<dbReference type="GO" id="GO:0016787">
    <property type="term" value="F:hydrolase activity"/>
    <property type="evidence" value="ECO:0007669"/>
    <property type="project" value="UniProtKB-KW"/>
</dbReference>
<keyword evidence="2" id="KW-0378">Hydrolase</keyword>
<organism evidence="6 7">
    <name type="scientific">Brochothrix thermosphacta</name>
    <name type="common">Microbacterium thermosphactum</name>
    <dbReference type="NCBI Taxonomy" id="2756"/>
    <lineage>
        <taxon>Bacteria</taxon>
        <taxon>Bacillati</taxon>
        <taxon>Bacillota</taxon>
        <taxon>Bacilli</taxon>
        <taxon>Bacillales</taxon>
        <taxon>Listeriaceae</taxon>
        <taxon>Brochothrix</taxon>
    </lineage>
</organism>
<dbReference type="InterPro" id="IPR003615">
    <property type="entry name" value="HNH_nuc"/>
</dbReference>